<sequence>MTQDPVESNPRNYRVVFENDRVRVLEYRDSPGTKTTIHRHPDSVMITASAFQRRLTTPEHQVDVDLPSGTVQWLPAQEHVGENTGDTDTHVFFVELKEQKPQDP</sequence>
<gene>
    <name evidence="1" type="ORF">H9639_16230</name>
</gene>
<dbReference type="SUPFAM" id="SSF51182">
    <property type="entry name" value="RmlC-like cupins"/>
    <property type="match status" value="1"/>
</dbReference>
<dbReference type="InterPro" id="IPR011051">
    <property type="entry name" value="RmlC_Cupin_sf"/>
</dbReference>
<keyword evidence="2" id="KW-1185">Reference proteome</keyword>
<proteinExistence type="predicted"/>
<accession>A0ABR8UWC3</accession>
<name>A0ABR8UWC3_9MICC</name>
<organism evidence="1 2">
    <name type="scientific">Arthrobacter gallicola</name>
    <dbReference type="NCBI Taxonomy" id="2762225"/>
    <lineage>
        <taxon>Bacteria</taxon>
        <taxon>Bacillati</taxon>
        <taxon>Actinomycetota</taxon>
        <taxon>Actinomycetes</taxon>
        <taxon>Micrococcales</taxon>
        <taxon>Micrococcaceae</taxon>
        <taxon>Arthrobacter</taxon>
    </lineage>
</organism>
<dbReference type="Gene3D" id="2.60.120.10">
    <property type="entry name" value="Jelly Rolls"/>
    <property type="match status" value="1"/>
</dbReference>
<protein>
    <submittedName>
        <fullName evidence="1">Cytoplasmic protein</fullName>
    </submittedName>
</protein>
<evidence type="ECO:0000313" key="1">
    <source>
        <dbReference type="EMBL" id="MBD7996845.1"/>
    </source>
</evidence>
<dbReference type="InterPro" id="IPR014710">
    <property type="entry name" value="RmlC-like_jellyroll"/>
</dbReference>
<dbReference type="EMBL" id="JACSQD010000008">
    <property type="protein sequence ID" value="MBD7996845.1"/>
    <property type="molecule type" value="Genomic_DNA"/>
</dbReference>
<comment type="caution">
    <text evidence="1">The sequence shown here is derived from an EMBL/GenBank/DDBJ whole genome shotgun (WGS) entry which is preliminary data.</text>
</comment>
<reference evidence="1 2" key="1">
    <citation type="submission" date="2020-08" db="EMBL/GenBank/DDBJ databases">
        <title>A Genomic Blueprint of the Chicken Gut Microbiome.</title>
        <authorList>
            <person name="Gilroy R."/>
            <person name="Ravi A."/>
            <person name="Getino M."/>
            <person name="Pursley I."/>
            <person name="Horton D.L."/>
            <person name="Alikhan N.-F."/>
            <person name="Baker D."/>
            <person name="Gharbi K."/>
            <person name="Hall N."/>
            <person name="Watson M."/>
            <person name="Adriaenssens E.M."/>
            <person name="Foster-Nyarko E."/>
            <person name="Jarju S."/>
            <person name="Secka A."/>
            <person name="Antonio M."/>
            <person name="Oren A."/>
            <person name="Chaudhuri R."/>
            <person name="La Ragione R.M."/>
            <person name="Hildebrand F."/>
            <person name="Pallen M.J."/>
        </authorList>
    </citation>
    <scope>NUCLEOTIDE SEQUENCE [LARGE SCALE GENOMIC DNA]</scope>
    <source>
        <strain evidence="1 2">Sa2CUA1</strain>
    </source>
</reference>
<evidence type="ECO:0000313" key="2">
    <source>
        <dbReference type="Proteomes" id="UP000609874"/>
    </source>
</evidence>
<dbReference type="RefSeq" id="WP_191809105.1">
    <property type="nucleotide sequence ID" value="NZ_JACSQD010000008.1"/>
</dbReference>
<dbReference type="Proteomes" id="UP000609874">
    <property type="component" value="Unassembled WGS sequence"/>
</dbReference>